<sequence>MISIIKANRAPMSDLPVEIVERKGQGHPDYIADGISEYVSVYLSKYYLNKFGVILHHNVDKTLVVGGQARPFFGGGEVIQPIYILVSGRATVEVRRGSSVEKIPIGPIVLEAARRWIKEHFRYLDPDRHVIIDYKIGQGSADLTGVYDLGARSIPLANDTSIGVGYAPLTPLENLVYKIERNLNSPESKARLPEVGEDIKVMGVRVGKDIRITIAAAMISSLVKDKGHYMSVKEEVKRYVEDLAAKIAPGYNVAVDVNTADKPEYDIYYLTVTGTSAEHGDDGMTGRGNRANGLITPMRVMSMEAAAGKNPVSHVGKIYNVMAQRIADRIYAEVKGVREVSVEAVSQIGRPITEPKIVNVELTTESGEITGEVKNEAEAIAKEELSKVVQITQLILEGKVSLF</sequence>
<evidence type="ECO:0000313" key="2">
    <source>
        <dbReference type="Proteomes" id="UP000033636"/>
    </source>
</evidence>
<dbReference type="Proteomes" id="UP000033636">
    <property type="component" value="Unassembled WGS sequence"/>
</dbReference>
<dbReference type="EMBL" id="JZWT02000012">
    <property type="protein sequence ID" value="MFB6490692.1"/>
    <property type="molecule type" value="Genomic_DNA"/>
</dbReference>
<keyword evidence="1" id="KW-0808">Transferase</keyword>
<reference evidence="1" key="1">
    <citation type="submission" date="2024-07" db="EMBL/GenBank/DDBJ databases">
        <title>Metagenome and Metagenome-Assembled Genomes of Archaea from a hot spring from the geothermal field of Los Azufres, Mexico.</title>
        <authorList>
            <person name="Marin-Paredes R."/>
            <person name="Martinez-Romero E."/>
            <person name="Servin-Garciduenas L.E."/>
        </authorList>
    </citation>
    <scope>NUCLEOTIDE SEQUENCE</scope>
</reference>
<dbReference type="EC" id="2.5.1.6" evidence="1"/>
<comment type="caution">
    <text evidence="1">The sequence shown here is derived from an EMBL/GenBank/DDBJ whole genome shotgun (WGS) entry which is preliminary data.</text>
</comment>
<organism evidence="1 2">
    <name type="scientific">Thermoproteus sp. AZ2</name>
    <dbReference type="NCBI Taxonomy" id="1609232"/>
    <lineage>
        <taxon>Archaea</taxon>
        <taxon>Thermoproteota</taxon>
        <taxon>Thermoprotei</taxon>
        <taxon>Thermoproteales</taxon>
        <taxon>Thermoproteaceae</taxon>
        <taxon>Thermoproteus</taxon>
    </lineage>
</organism>
<gene>
    <name evidence="1" type="ORF">TU35_005510</name>
</gene>
<accession>A0ACC6V0W2</accession>
<name>A0ACC6V0W2_9CREN</name>
<proteinExistence type="predicted"/>
<evidence type="ECO:0000313" key="1">
    <source>
        <dbReference type="EMBL" id="MFB6490692.1"/>
    </source>
</evidence>
<protein>
    <submittedName>
        <fullName evidence="1">Methionine adenosyltransferase</fullName>
        <ecNumber evidence="1">2.5.1.6</ecNumber>
    </submittedName>
</protein>